<keyword evidence="3" id="KW-1185">Reference proteome</keyword>
<dbReference type="InterPro" id="IPR018842">
    <property type="entry name" value="YkuI_C"/>
</dbReference>
<dbReference type="Gene3D" id="3.20.20.450">
    <property type="entry name" value="EAL domain"/>
    <property type="match status" value="1"/>
</dbReference>
<dbReference type="PANTHER" id="PTHR33121:SF82">
    <property type="entry name" value="SIGNAL TRANSDUCTION PROTEIN CONTAINING A EAL DOMAIN"/>
    <property type="match status" value="1"/>
</dbReference>
<dbReference type="InterPro" id="IPR050706">
    <property type="entry name" value="Cyclic-di-GMP_PDE-like"/>
</dbReference>
<reference evidence="2 3" key="1">
    <citation type="submission" date="2020-08" db="EMBL/GenBank/DDBJ databases">
        <title>Genomic Encyclopedia of Type Strains, Phase III (KMG-III): the genomes of soil and plant-associated and newly described type strains.</title>
        <authorList>
            <person name="Whitman W."/>
        </authorList>
    </citation>
    <scope>NUCLEOTIDE SEQUENCE [LARGE SCALE GENOMIC DNA]</scope>
    <source>
        <strain evidence="2 3">CECT 8654</strain>
    </source>
</reference>
<dbReference type="PROSITE" id="PS50883">
    <property type="entry name" value="EAL"/>
    <property type="match status" value="1"/>
</dbReference>
<dbReference type="GO" id="GO:0071111">
    <property type="term" value="F:cyclic-guanylate-specific phosphodiesterase activity"/>
    <property type="evidence" value="ECO:0007669"/>
    <property type="project" value="InterPro"/>
</dbReference>
<evidence type="ECO:0000313" key="2">
    <source>
        <dbReference type="EMBL" id="MBB3046281.1"/>
    </source>
</evidence>
<gene>
    <name evidence="2" type="ORF">FHR99_000517</name>
</gene>
<name>A0A7W4W2L6_9GAMM</name>
<dbReference type="EMBL" id="JACHWY010000001">
    <property type="protein sequence ID" value="MBB3046281.1"/>
    <property type="molecule type" value="Genomic_DNA"/>
</dbReference>
<dbReference type="Pfam" id="PF00563">
    <property type="entry name" value="EAL"/>
    <property type="match status" value="1"/>
</dbReference>
<dbReference type="AlphaFoldDB" id="A0A7W4W2L6"/>
<dbReference type="SUPFAM" id="SSF103190">
    <property type="entry name" value="Sensory domain-like"/>
    <property type="match status" value="1"/>
</dbReference>
<evidence type="ECO:0000259" key="1">
    <source>
        <dbReference type="PROSITE" id="PS50883"/>
    </source>
</evidence>
<evidence type="ECO:0000313" key="3">
    <source>
        <dbReference type="Proteomes" id="UP000537130"/>
    </source>
</evidence>
<accession>A0A7W4W2L6</accession>
<dbReference type="Pfam" id="PF10388">
    <property type="entry name" value="YkuI_C"/>
    <property type="match status" value="1"/>
</dbReference>
<dbReference type="CDD" id="cd01948">
    <property type="entry name" value="EAL"/>
    <property type="match status" value="1"/>
</dbReference>
<organism evidence="2 3">
    <name type="scientific">Litorivivens lipolytica</name>
    <dbReference type="NCBI Taxonomy" id="1524264"/>
    <lineage>
        <taxon>Bacteria</taxon>
        <taxon>Pseudomonadati</taxon>
        <taxon>Pseudomonadota</taxon>
        <taxon>Gammaproteobacteria</taxon>
        <taxon>Litorivivens</taxon>
    </lineage>
</organism>
<dbReference type="SUPFAM" id="SSF141868">
    <property type="entry name" value="EAL domain-like"/>
    <property type="match status" value="1"/>
</dbReference>
<dbReference type="InterPro" id="IPR029151">
    <property type="entry name" value="Sensor-like_sf"/>
</dbReference>
<dbReference type="PANTHER" id="PTHR33121">
    <property type="entry name" value="CYCLIC DI-GMP PHOSPHODIESTERASE PDEF"/>
    <property type="match status" value="1"/>
</dbReference>
<dbReference type="RefSeq" id="WP_183408987.1">
    <property type="nucleotide sequence ID" value="NZ_JACHWY010000001.1"/>
</dbReference>
<proteinExistence type="predicted"/>
<sequence length="393" mass="44484">MDLKQFFPHYQPIVDIYTGQIGGYEALARCKTKDGSIISAWPFFNDEGINADDKLTVDRHIRATALATFATRTGGEFISVNISPSFMKPGRTDLGENTLALLDRLELPPYKVVTEIMESPGKRKSVHVLAKRFREAGLQVAIDDFGAGYSHMERLFDLRPDYLKIDMNLFRLASKGGVRADYLQALRYVTERNNIKVVCEGVETEDEFMFAVDCGARYIQGFLFSGAEPNILPADKFTDDVSALRQRYLAQKSESRKRAALHQAEVNDAILALKELILAEDLSKVEVNRLRSLGILRFFVCRANGEQVSSNYNVLDRLTIDRAFCGFNWSTRPYFPELIARRDAGTPDDYIIHSSTYKDQERQELCRTYGINLSANHLLLVDVSESDLVSYVK</sequence>
<dbReference type="Gene3D" id="3.30.450.20">
    <property type="entry name" value="PAS domain"/>
    <property type="match status" value="1"/>
</dbReference>
<dbReference type="InterPro" id="IPR035919">
    <property type="entry name" value="EAL_sf"/>
</dbReference>
<comment type="caution">
    <text evidence="2">The sequence shown here is derived from an EMBL/GenBank/DDBJ whole genome shotgun (WGS) entry which is preliminary data.</text>
</comment>
<feature type="domain" description="EAL" evidence="1">
    <location>
        <begin position="1"/>
        <end position="241"/>
    </location>
</feature>
<protein>
    <submittedName>
        <fullName evidence="2">EAL domain-containing protein (Putative c-di-GMP-specific phosphodiesterase class I)</fullName>
    </submittedName>
</protein>
<dbReference type="InterPro" id="IPR001633">
    <property type="entry name" value="EAL_dom"/>
</dbReference>
<dbReference type="SMART" id="SM00052">
    <property type="entry name" value="EAL"/>
    <property type="match status" value="1"/>
</dbReference>
<dbReference type="Proteomes" id="UP000537130">
    <property type="component" value="Unassembled WGS sequence"/>
</dbReference>